<dbReference type="EMBL" id="UZAK01010208">
    <property type="protein sequence ID" value="VDO98099.1"/>
    <property type="molecule type" value="Genomic_DNA"/>
</dbReference>
<evidence type="ECO:0000313" key="1">
    <source>
        <dbReference type="EMBL" id="VDO98099.1"/>
    </source>
</evidence>
<name>A0A183JSR2_9TREM</name>
<dbReference type="Proteomes" id="UP000279833">
    <property type="component" value="Unassembled WGS sequence"/>
</dbReference>
<reference evidence="3" key="1">
    <citation type="submission" date="2016-06" db="UniProtKB">
        <authorList>
            <consortium name="WormBaseParasite"/>
        </authorList>
    </citation>
    <scope>IDENTIFICATION</scope>
</reference>
<dbReference type="AlphaFoldDB" id="A0A183JSR2"/>
<evidence type="ECO:0000313" key="2">
    <source>
        <dbReference type="Proteomes" id="UP000279833"/>
    </source>
</evidence>
<keyword evidence="2" id="KW-1185">Reference proteome</keyword>
<reference evidence="1 2" key="2">
    <citation type="submission" date="2018-11" db="EMBL/GenBank/DDBJ databases">
        <authorList>
            <consortium name="Pathogen Informatics"/>
        </authorList>
    </citation>
    <scope>NUCLEOTIDE SEQUENCE [LARGE SCALE GENOMIC DNA]</scope>
    <source>
        <strain evidence="1">Dakar</strain>
        <strain evidence="2">Dakar, Senegal</strain>
    </source>
</reference>
<evidence type="ECO:0000313" key="3">
    <source>
        <dbReference type="WBParaSite" id="SCUD_0000575201-mRNA-1"/>
    </source>
</evidence>
<sequence length="62" mass="7143">MIFCFLSSGLFWSSVYPAFKKAISRQNTKCAPIPVNLLSILSKIALYFIRLSNICFSYWSEQ</sequence>
<protein>
    <submittedName>
        <fullName evidence="3">Secreted protein</fullName>
    </submittedName>
</protein>
<dbReference type="WBParaSite" id="SCUD_0000575201-mRNA-1">
    <property type="protein sequence ID" value="SCUD_0000575201-mRNA-1"/>
    <property type="gene ID" value="SCUD_0000575201"/>
</dbReference>
<proteinExistence type="predicted"/>
<accession>A0A183JSR2</accession>
<gene>
    <name evidence="1" type="ORF">SCUD_LOCUS5751</name>
</gene>
<organism evidence="3">
    <name type="scientific">Schistosoma curassoni</name>
    <dbReference type="NCBI Taxonomy" id="6186"/>
    <lineage>
        <taxon>Eukaryota</taxon>
        <taxon>Metazoa</taxon>
        <taxon>Spiralia</taxon>
        <taxon>Lophotrochozoa</taxon>
        <taxon>Platyhelminthes</taxon>
        <taxon>Trematoda</taxon>
        <taxon>Digenea</taxon>
        <taxon>Strigeidida</taxon>
        <taxon>Schistosomatoidea</taxon>
        <taxon>Schistosomatidae</taxon>
        <taxon>Schistosoma</taxon>
    </lineage>
</organism>